<evidence type="ECO:0000313" key="3">
    <source>
        <dbReference type="Proteomes" id="UP000729402"/>
    </source>
</evidence>
<reference evidence="2" key="2">
    <citation type="submission" date="2021-02" db="EMBL/GenBank/DDBJ databases">
        <authorList>
            <person name="Kimball J.A."/>
            <person name="Haas M.W."/>
            <person name="Macchietto M."/>
            <person name="Kono T."/>
            <person name="Duquette J."/>
            <person name="Shao M."/>
        </authorList>
    </citation>
    <scope>NUCLEOTIDE SEQUENCE</scope>
    <source>
        <tissue evidence="2">Fresh leaf tissue</tissue>
    </source>
</reference>
<evidence type="ECO:0000256" key="1">
    <source>
        <dbReference type="SAM" id="MobiDB-lite"/>
    </source>
</evidence>
<comment type="caution">
    <text evidence="2">The sequence shown here is derived from an EMBL/GenBank/DDBJ whole genome shotgun (WGS) entry which is preliminary data.</text>
</comment>
<name>A0A8J5VCW8_ZIZPA</name>
<protein>
    <submittedName>
        <fullName evidence="2">Uncharacterized protein</fullName>
    </submittedName>
</protein>
<evidence type="ECO:0000313" key="2">
    <source>
        <dbReference type="EMBL" id="KAG8067487.1"/>
    </source>
</evidence>
<feature type="region of interest" description="Disordered" evidence="1">
    <location>
        <begin position="73"/>
        <end position="104"/>
    </location>
</feature>
<dbReference type="EMBL" id="JAAALK010000284">
    <property type="protein sequence ID" value="KAG8067487.1"/>
    <property type="molecule type" value="Genomic_DNA"/>
</dbReference>
<proteinExistence type="predicted"/>
<dbReference type="AlphaFoldDB" id="A0A8J5VCW8"/>
<organism evidence="2 3">
    <name type="scientific">Zizania palustris</name>
    <name type="common">Northern wild rice</name>
    <dbReference type="NCBI Taxonomy" id="103762"/>
    <lineage>
        <taxon>Eukaryota</taxon>
        <taxon>Viridiplantae</taxon>
        <taxon>Streptophyta</taxon>
        <taxon>Embryophyta</taxon>
        <taxon>Tracheophyta</taxon>
        <taxon>Spermatophyta</taxon>
        <taxon>Magnoliopsida</taxon>
        <taxon>Liliopsida</taxon>
        <taxon>Poales</taxon>
        <taxon>Poaceae</taxon>
        <taxon>BOP clade</taxon>
        <taxon>Oryzoideae</taxon>
        <taxon>Oryzeae</taxon>
        <taxon>Zizaniinae</taxon>
        <taxon>Zizania</taxon>
    </lineage>
</organism>
<keyword evidence="3" id="KW-1185">Reference proteome</keyword>
<dbReference type="Proteomes" id="UP000729402">
    <property type="component" value="Unassembled WGS sequence"/>
</dbReference>
<sequence length="104" mass="11871">MAAEEFHSVLRRVFLIVISGQPTQTPLLVVVDLNRVVVGAGHHQSSKPQFLNGYKMTGVSTDLGLGLPAWKKERAAESEWEKKRVAESEWERSDRSRQRQSRRE</sequence>
<gene>
    <name evidence="2" type="ORF">GUJ93_ZPchr0005g14458</name>
</gene>
<reference evidence="2" key="1">
    <citation type="journal article" date="2021" name="bioRxiv">
        <title>Whole Genome Assembly and Annotation of Northern Wild Rice, Zizania palustris L., Supports a Whole Genome Duplication in the Zizania Genus.</title>
        <authorList>
            <person name="Haas M."/>
            <person name="Kono T."/>
            <person name="Macchietto M."/>
            <person name="Millas R."/>
            <person name="McGilp L."/>
            <person name="Shao M."/>
            <person name="Duquette J."/>
            <person name="Hirsch C.N."/>
            <person name="Kimball J."/>
        </authorList>
    </citation>
    <scope>NUCLEOTIDE SEQUENCE</scope>
    <source>
        <tissue evidence="2">Fresh leaf tissue</tissue>
    </source>
</reference>
<accession>A0A8J5VCW8</accession>